<gene>
    <name evidence="8" type="ORF">RZN69_12320</name>
</gene>
<accession>A0AAQ3L5I9</accession>
<feature type="transmembrane region" description="Helical" evidence="7">
    <location>
        <begin position="120"/>
        <end position="153"/>
    </location>
</feature>
<reference evidence="8 9" key="1">
    <citation type="submission" date="2023-10" db="EMBL/GenBank/DDBJ databases">
        <title>Rubellicoccus peritrichatus gen. nov., sp. nov., isolated from an algae of coral reef tank.</title>
        <authorList>
            <person name="Luo J."/>
        </authorList>
    </citation>
    <scope>NUCLEOTIDE SEQUENCE [LARGE SCALE GENOMIC DNA]</scope>
    <source>
        <strain evidence="8 9">CR14</strain>
    </source>
</reference>
<evidence type="ECO:0000256" key="1">
    <source>
        <dbReference type="ARBA" id="ARBA00004651"/>
    </source>
</evidence>
<name>A0AAQ3L5I9_9BACT</name>
<evidence type="ECO:0000256" key="3">
    <source>
        <dbReference type="ARBA" id="ARBA00022475"/>
    </source>
</evidence>
<dbReference type="RefSeq" id="WP_317831280.1">
    <property type="nucleotide sequence ID" value="NZ_CP136920.1"/>
</dbReference>
<feature type="transmembrane region" description="Helical" evidence="7">
    <location>
        <begin position="6"/>
        <end position="29"/>
    </location>
</feature>
<keyword evidence="6 7" id="KW-0472">Membrane</keyword>
<dbReference type="GO" id="GO:0015109">
    <property type="term" value="F:chromate transmembrane transporter activity"/>
    <property type="evidence" value="ECO:0007669"/>
    <property type="project" value="InterPro"/>
</dbReference>
<dbReference type="PANTHER" id="PTHR43663:SF1">
    <property type="entry name" value="CHROMATE TRANSPORTER"/>
    <property type="match status" value="1"/>
</dbReference>
<evidence type="ECO:0000256" key="2">
    <source>
        <dbReference type="ARBA" id="ARBA00005262"/>
    </source>
</evidence>
<organism evidence="8 9">
    <name type="scientific">Rubellicoccus peritrichatus</name>
    <dbReference type="NCBI Taxonomy" id="3080537"/>
    <lineage>
        <taxon>Bacteria</taxon>
        <taxon>Pseudomonadati</taxon>
        <taxon>Verrucomicrobiota</taxon>
        <taxon>Opitutia</taxon>
        <taxon>Puniceicoccales</taxon>
        <taxon>Cerasicoccaceae</taxon>
        <taxon>Rubellicoccus</taxon>
    </lineage>
</organism>
<evidence type="ECO:0000256" key="5">
    <source>
        <dbReference type="ARBA" id="ARBA00022989"/>
    </source>
</evidence>
<dbReference type="AlphaFoldDB" id="A0AAQ3L5I9"/>
<evidence type="ECO:0000313" key="8">
    <source>
        <dbReference type="EMBL" id="WOO39401.1"/>
    </source>
</evidence>
<dbReference type="PANTHER" id="PTHR43663">
    <property type="entry name" value="CHROMATE TRANSPORT PROTEIN-RELATED"/>
    <property type="match status" value="1"/>
</dbReference>
<keyword evidence="5 7" id="KW-1133">Transmembrane helix</keyword>
<evidence type="ECO:0000256" key="4">
    <source>
        <dbReference type="ARBA" id="ARBA00022692"/>
    </source>
</evidence>
<proteinExistence type="inferred from homology"/>
<protein>
    <submittedName>
        <fullName evidence="8">Chromate transporter</fullName>
    </submittedName>
</protein>
<sequence length="177" mass="18998">MHQGSIFSVLGVFSLLSILAVGGGTAVLPEMKKEAVVDHQWMNQTEFRDAYSIGQIAPGPNMMMVILIGYKVAGIPGGLVAFGAFFFPCALIAWGTSRIWDHFERNPWRLSVQRGMAPMVVGLMIAGIIAIGRTAIIGFETIVLAVVVFAALYFGGKRANPALLILGGAIAGWVFMR</sequence>
<dbReference type="EMBL" id="CP136920">
    <property type="protein sequence ID" value="WOO39401.1"/>
    <property type="molecule type" value="Genomic_DNA"/>
</dbReference>
<comment type="subcellular location">
    <subcellularLocation>
        <location evidence="1">Cell membrane</location>
        <topology evidence="1">Multi-pass membrane protein</topology>
    </subcellularLocation>
</comment>
<dbReference type="Pfam" id="PF02417">
    <property type="entry name" value="Chromate_transp"/>
    <property type="match status" value="1"/>
</dbReference>
<keyword evidence="4 7" id="KW-0812">Transmembrane</keyword>
<dbReference type="Proteomes" id="UP001304300">
    <property type="component" value="Chromosome"/>
</dbReference>
<evidence type="ECO:0000256" key="6">
    <source>
        <dbReference type="ARBA" id="ARBA00023136"/>
    </source>
</evidence>
<comment type="similarity">
    <text evidence="2">Belongs to the chromate ion transporter (CHR) (TC 2.A.51) family.</text>
</comment>
<feature type="transmembrane region" description="Helical" evidence="7">
    <location>
        <begin position="159"/>
        <end position="176"/>
    </location>
</feature>
<dbReference type="InterPro" id="IPR003370">
    <property type="entry name" value="Chromate_transpt"/>
</dbReference>
<keyword evidence="9" id="KW-1185">Reference proteome</keyword>
<evidence type="ECO:0000313" key="9">
    <source>
        <dbReference type="Proteomes" id="UP001304300"/>
    </source>
</evidence>
<feature type="transmembrane region" description="Helical" evidence="7">
    <location>
        <begin position="79"/>
        <end position="100"/>
    </location>
</feature>
<evidence type="ECO:0000256" key="7">
    <source>
        <dbReference type="SAM" id="Phobius"/>
    </source>
</evidence>
<dbReference type="GO" id="GO:0005886">
    <property type="term" value="C:plasma membrane"/>
    <property type="evidence" value="ECO:0007669"/>
    <property type="project" value="UniProtKB-SubCell"/>
</dbReference>
<dbReference type="InterPro" id="IPR052518">
    <property type="entry name" value="CHR_Transporter"/>
</dbReference>
<keyword evidence="3" id="KW-1003">Cell membrane</keyword>
<dbReference type="KEGG" id="puo:RZN69_12320"/>